<dbReference type="InterPro" id="IPR014710">
    <property type="entry name" value="RmlC-like_jellyroll"/>
</dbReference>
<dbReference type="Gene3D" id="2.60.120.10">
    <property type="entry name" value="Jelly Rolls"/>
    <property type="match status" value="1"/>
</dbReference>
<dbReference type="Pfam" id="PF00908">
    <property type="entry name" value="dTDP_sugar_isom"/>
    <property type="match status" value="1"/>
</dbReference>
<accession>A0A2W7C1Q2</accession>
<dbReference type="AlphaFoldDB" id="A0A2W7C1Q2"/>
<dbReference type="EC" id="5.1.3.13" evidence="3 7"/>
<dbReference type="GO" id="GO:0000271">
    <property type="term" value="P:polysaccharide biosynthetic process"/>
    <property type="evidence" value="ECO:0007669"/>
    <property type="project" value="TreeGrafter"/>
</dbReference>
<comment type="pathway">
    <text evidence="7">Carbohydrate biosynthesis; dTDP-L-rhamnose biosynthesis.</text>
</comment>
<dbReference type="PANTHER" id="PTHR21047:SF2">
    <property type="entry name" value="THYMIDINE DIPHOSPHO-4-KETO-RHAMNOSE 3,5-EPIMERASE"/>
    <property type="match status" value="1"/>
</dbReference>
<evidence type="ECO:0000256" key="3">
    <source>
        <dbReference type="ARBA" id="ARBA00012098"/>
    </source>
</evidence>
<comment type="similarity">
    <text evidence="7">Belongs to the dTDP-4-dehydrorhamnose 3,5-epimerase family.</text>
</comment>
<evidence type="ECO:0000256" key="5">
    <source>
        <dbReference type="PIRSR" id="PIRSR600888-1"/>
    </source>
</evidence>
<dbReference type="PANTHER" id="PTHR21047">
    <property type="entry name" value="DTDP-6-DEOXY-D-GLUCOSE-3,5 EPIMERASE"/>
    <property type="match status" value="1"/>
</dbReference>
<keyword evidence="7" id="KW-0413">Isomerase</keyword>
<keyword evidence="9" id="KW-1185">Reference proteome</keyword>
<name>A0A2W7C1Q2_9HYPH</name>
<feature type="active site" description="Proton acceptor" evidence="5">
    <location>
        <position position="62"/>
    </location>
</feature>
<dbReference type="UniPathway" id="UPA00124"/>
<dbReference type="Proteomes" id="UP000248616">
    <property type="component" value="Unassembled WGS sequence"/>
</dbReference>
<dbReference type="EMBL" id="MZXV01000056">
    <property type="protein sequence ID" value="PZV35748.1"/>
    <property type="molecule type" value="Genomic_DNA"/>
</dbReference>
<gene>
    <name evidence="8" type="ORF">B5V02_27355</name>
</gene>
<dbReference type="GO" id="GO:0008830">
    <property type="term" value="F:dTDP-4-dehydrorhamnose 3,5-epimerase activity"/>
    <property type="evidence" value="ECO:0007669"/>
    <property type="project" value="UniProtKB-UniRule"/>
</dbReference>
<comment type="subunit">
    <text evidence="7">Homodimer.</text>
</comment>
<evidence type="ECO:0000256" key="6">
    <source>
        <dbReference type="PIRSR" id="PIRSR600888-3"/>
    </source>
</evidence>
<feature type="site" description="Participates in a stacking interaction with the thymidine ring of dTDP-4-oxo-6-deoxyglucose" evidence="6">
    <location>
        <position position="138"/>
    </location>
</feature>
<organism evidence="8 9">
    <name type="scientific">Mesorhizobium kowhaii</name>
    <dbReference type="NCBI Taxonomy" id="1300272"/>
    <lineage>
        <taxon>Bacteria</taxon>
        <taxon>Pseudomonadati</taxon>
        <taxon>Pseudomonadota</taxon>
        <taxon>Alphaproteobacteria</taxon>
        <taxon>Hyphomicrobiales</taxon>
        <taxon>Phyllobacteriaceae</taxon>
        <taxon>Mesorhizobium</taxon>
    </lineage>
</organism>
<dbReference type="InterPro" id="IPR000888">
    <property type="entry name" value="RmlC-like"/>
</dbReference>
<reference evidence="9" key="1">
    <citation type="submission" date="2017-03" db="EMBL/GenBank/DDBJ databases">
        <authorList>
            <person name="Safronova V.I."/>
            <person name="Sazanova A.L."/>
            <person name="Chirak E.R."/>
        </authorList>
    </citation>
    <scope>NUCLEOTIDE SEQUENCE [LARGE SCALE GENOMIC DNA]</scope>
    <source>
        <strain evidence="9">Ach-343</strain>
    </source>
</reference>
<proteinExistence type="inferred from homology"/>
<evidence type="ECO:0000256" key="7">
    <source>
        <dbReference type="RuleBase" id="RU364069"/>
    </source>
</evidence>
<dbReference type="OrthoDB" id="9800680at2"/>
<evidence type="ECO:0000256" key="1">
    <source>
        <dbReference type="ARBA" id="ARBA00001298"/>
    </source>
</evidence>
<comment type="catalytic activity">
    <reaction evidence="1 7">
        <text>dTDP-4-dehydro-6-deoxy-alpha-D-glucose = dTDP-4-dehydro-beta-L-rhamnose</text>
        <dbReference type="Rhea" id="RHEA:16969"/>
        <dbReference type="ChEBI" id="CHEBI:57649"/>
        <dbReference type="ChEBI" id="CHEBI:62830"/>
        <dbReference type="EC" id="5.1.3.13"/>
    </reaction>
</comment>
<dbReference type="GO" id="GO:0019305">
    <property type="term" value="P:dTDP-rhamnose biosynthetic process"/>
    <property type="evidence" value="ECO:0007669"/>
    <property type="project" value="UniProtKB-UniRule"/>
</dbReference>
<dbReference type="InterPro" id="IPR011051">
    <property type="entry name" value="RmlC_Cupin_sf"/>
</dbReference>
<dbReference type="NCBIfam" id="TIGR01221">
    <property type="entry name" value="rmlC"/>
    <property type="match status" value="1"/>
</dbReference>
<comment type="function">
    <text evidence="2 7">Catalyzes the epimerization of the C3' and C5'positions of dTDP-6-deoxy-D-xylo-4-hexulose, forming dTDP-6-deoxy-L-lyxo-4-hexulose.</text>
</comment>
<dbReference type="GO" id="GO:0005829">
    <property type="term" value="C:cytosol"/>
    <property type="evidence" value="ECO:0007669"/>
    <property type="project" value="TreeGrafter"/>
</dbReference>
<feature type="active site" description="Proton donor" evidence="5">
    <location>
        <position position="132"/>
    </location>
</feature>
<dbReference type="RefSeq" id="WP_111547178.1">
    <property type="nucleotide sequence ID" value="NZ_JBHLYT010000053.1"/>
</dbReference>
<comment type="caution">
    <text evidence="8">The sequence shown here is derived from an EMBL/GenBank/DDBJ whole genome shotgun (WGS) entry which is preliminary data.</text>
</comment>
<dbReference type="CDD" id="cd00438">
    <property type="entry name" value="cupin_RmlC"/>
    <property type="match status" value="1"/>
</dbReference>
<evidence type="ECO:0000256" key="4">
    <source>
        <dbReference type="ARBA" id="ARBA00019595"/>
    </source>
</evidence>
<evidence type="ECO:0000313" key="8">
    <source>
        <dbReference type="EMBL" id="PZV35748.1"/>
    </source>
</evidence>
<sequence>MQFTETELKGVWLIEPTPVVDDRGSFTRLFCEKEMADCGLATRFVQHSRAHSVKKGTLRGLHFQDDPYAEVKLVSCVRGAIFDVVVDLRPNSPTRHRWLGFELTPENMRQVYIPAGFAHGLQTLTDDAEVSYLISQFYTPHASTGARYNDPAFSIAWPLMPTAMSERDRTWPLLMQRTAAGAL</sequence>
<protein>
    <recommendedName>
        <fullName evidence="4 7">dTDP-4-dehydrorhamnose 3,5-epimerase</fullName>
        <ecNumber evidence="3 7">5.1.3.13</ecNumber>
    </recommendedName>
    <alternativeName>
        <fullName evidence="7">Thymidine diphospho-4-keto-rhamnose 3,5-epimerase</fullName>
    </alternativeName>
</protein>
<evidence type="ECO:0000313" key="9">
    <source>
        <dbReference type="Proteomes" id="UP000248616"/>
    </source>
</evidence>
<dbReference type="SUPFAM" id="SSF51182">
    <property type="entry name" value="RmlC-like cupins"/>
    <property type="match status" value="1"/>
</dbReference>
<evidence type="ECO:0000256" key="2">
    <source>
        <dbReference type="ARBA" id="ARBA00001997"/>
    </source>
</evidence>